<name>A0A0K0KWA6_9CAUD</name>
<dbReference type="GeneID" id="26640059"/>
<dbReference type="OrthoDB" id="19711at10239"/>
<organism evidence="1 2">
    <name type="scientific">Prochlorococcus phage P-TIM68</name>
    <dbReference type="NCBI Taxonomy" id="1542477"/>
    <lineage>
        <taxon>Viruses</taxon>
        <taxon>Duplodnaviria</taxon>
        <taxon>Heunggongvirae</taxon>
        <taxon>Uroviricota</taxon>
        <taxon>Caudoviricetes</taxon>
        <taxon>Pantevenvirales</taxon>
        <taxon>Kyanoviridae</taxon>
        <taxon>Haifavirus</taxon>
        <taxon>Haifavirus tim68</taxon>
    </lineage>
</organism>
<keyword evidence="2" id="KW-1185">Reference proteome</keyword>
<dbReference type="InterPro" id="IPR014954">
    <property type="entry name" value="DUF1825"/>
</dbReference>
<dbReference type="Proteomes" id="UP000207741">
    <property type="component" value="Segment"/>
</dbReference>
<accession>A0A0K0KWA6</accession>
<evidence type="ECO:0000313" key="2">
    <source>
        <dbReference type="Proteomes" id="UP000207741"/>
    </source>
</evidence>
<reference evidence="2" key="1">
    <citation type="submission" date="2014-08" db="EMBL/GenBank/DDBJ databases">
        <authorList>
            <person name="Edwards T."/>
        </authorList>
    </citation>
    <scope>NUCLEOTIDE SEQUENCE [LARGE SCALE GENOMIC DNA]</scope>
</reference>
<dbReference type="KEGG" id="vg:26640059"/>
<sequence length="110" mass="12881">MNFLDSEIVQQEMKDIEILQNKVYSNVFTFPNMNDKDKIEHIECLEELIGKQQIFYKRLSLSNDPKAKEMKKNVMESAEMFGFQSDGDLSLMFSQLSETISKMKQQLDKS</sequence>
<evidence type="ECO:0008006" key="3">
    <source>
        <dbReference type="Google" id="ProtNLM"/>
    </source>
</evidence>
<dbReference type="EMBL" id="KM359505">
    <property type="protein sequence ID" value="AIR93389.1"/>
    <property type="molecule type" value="Genomic_DNA"/>
</dbReference>
<evidence type="ECO:0000313" key="1">
    <source>
        <dbReference type="EMBL" id="AIR93389.1"/>
    </source>
</evidence>
<dbReference type="Pfam" id="PF08855">
    <property type="entry name" value="DUF1825"/>
    <property type="match status" value="1"/>
</dbReference>
<protein>
    <recommendedName>
        <fullName evidence="3">DUF1825 domain-containing protein</fullName>
    </recommendedName>
</protein>
<proteinExistence type="predicted"/>
<dbReference type="RefSeq" id="YP_009213515.1">
    <property type="nucleotide sequence ID" value="NC_028955.1"/>
</dbReference>